<dbReference type="AlphaFoldDB" id="A0A7J6N6H3"/>
<gene>
    <name evidence="2" type="ORF">FOZ63_016201</name>
</gene>
<proteinExistence type="predicted"/>
<evidence type="ECO:0000313" key="3">
    <source>
        <dbReference type="Proteomes" id="UP000553632"/>
    </source>
</evidence>
<feature type="compositionally biased region" description="Basic and acidic residues" evidence="1">
    <location>
        <begin position="1"/>
        <end position="16"/>
    </location>
</feature>
<feature type="region of interest" description="Disordered" evidence="1">
    <location>
        <begin position="1"/>
        <end position="60"/>
    </location>
</feature>
<sequence>MPASTSHRESHLRSEQEPSDQTPSGNSKSAFVSGDIRALGREGQIATPESDVEVGTGTMSKDESQFVQSIEVDKAVKACCDLTERARRQGLDVVAEIGKDALSLGHSHFNYFCCELGRVRELSGSNNRGQIAFKPSTRSS</sequence>
<name>A0A7J6N6H3_PEROL</name>
<accession>A0A7J6N6H3</accession>
<evidence type="ECO:0000313" key="2">
    <source>
        <dbReference type="EMBL" id="KAF4679533.1"/>
    </source>
</evidence>
<evidence type="ECO:0000256" key="1">
    <source>
        <dbReference type="SAM" id="MobiDB-lite"/>
    </source>
</evidence>
<dbReference type="EMBL" id="JABANO010041265">
    <property type="protein sequence ID" value="KAF4679533.1"/>
    <property type="molecule type" value="Genomic_DNA"/>
</dbReference>
<reference evidence="2 3" key="1">
    <citation type="submission" date="2020-04" db="EMBL/GenBank/DDBJ databases">
        <title>Perkinsus olseni comparative genomics.</title>
        <authorList>
            <person name="Bogema D.R."/>
        </authorList>
    </citation>
    <scope>NUCLEOTIDE SEQUENCE [LARGE SCALE GENOMIC DNA]</scope>
    <source>
        <strain evidence="2 3">ATCC PRA-207</strain>
    </source>
</reference>
<feature type="non-terminal residue" evidence="2">
    <location>
        <position position="140"/>
    </location>
</feature>
<dbReference type="Proteomes" id="UP000553632">
    <property type="component" value="Unassembled WGS sequence"/>
</dbReference>
<keyword evidence="3" id="KW-1185">Reference proteome</keyword>
<comment type="caution">
    <text evidence="2">The sequence shown here is derived from an EMBL/GenBank/DDBJ whole genome shotgun (WGS) entry which is preliminary data.</text>
</comment>
<organism evidence="2 3">
    <name type="scientific">Perkinsus olseni</name>
    <name type="common">Perkinsus atlanticus</name>
    <dbReference type="NCBI Taxonomy" id="32597"/>
    <lineage>
        <taxon>Eukaryota</taxon>
        <taxon>Sar</taxon>
        <taxon>Alveolata</taxon>
        <taxon>Perkinsozoa</taxon>
        <taxon>Perkinsea</taxon>
        <taxon>Perkinsida</taxon>
        <taxon>Perkinsidae</taxon>
        <taxon>Perkinsus</taxon>
    </lineage>
</organism>
<feature type="compositionally biased region" description="Polar residues" evidence="1">
    <location>
        <begin position="19"/>
        <end position="30"/>
    </location>
</feature>
<protein>
    <submittedName>
        <fullName evidence="2">Uncharacterized protein</fullName>
    </submittedName>
</protein>